<evidence type="ECO:0000256" key="1">
    <source>
        <dbReference type="SAM" id="Phobius"/>
    </source>
</evidence>
<dbReference type="Proteomes" id="UP000759537">
    <property type="component" value="Unassembled WGS sequence"/>
</dbReference>
<sequence>MWDREFHCPHPGCAAFCPVWHPLRETTFPRLPAPSLGEHYRLKQGFLVQRAYAGEDLTFDDRVQHVLFIPTNGLWPPVGRPGHRHLSCPPPIPRSTAHPSLFPPVFRLATRPCLSRCLLLLLVPLPVLNLLTLWRAIALTADPHSLSPLCSVAHSPLSRRLQENPAFSFPFGAEPLSSLHLQEAVNAFLDRVRDIGRRTCTHARSAWSDFME</sequence>
<organism evidence="2 3">
    <name type="scientific">Russula ochroleuca</name>
    <dbReference type="NCBI Taxonomy" id="152965"/>
    <lineage>
        <taxon>Eukaryota</taxon>
        <taxon>Fungi</taxon>
        <taxon>Dikarya</taxon>
        <taxon>Basidiomycota</taxon>
        <taxon>Agaricomycotina</taxon>
        <taxon>Agaricomycetes</taxon>
        <taxon>Russulales</taxon>
        <taxon>Russulaceae</taxon>
        <taxon>Russula</taxon>
    </lineage>
</organism>
<feature type="transmembrane region" description="Helical" evidence="1">
    <location>
        <begin position="117"/>
        <end position="137"/>
    </location>
</feature>
<protein>
    <submittedName>
        <fullName evidence="2">Uncharacterized protein</fullName>
    </submittedName>
</protein>
<keyword evidence="1" id="KW-0812">Transmembrane</keyword>
<evidence type="ECO:0000313" key="3">
    <source>
        <dbReference type="Proteomes" id="UP000759537"/>
    </source>
</evidence>
<gene>
    <name evidence="2" type="ORF">DFH94DRAFT_115435</name>
</gene>
<comment type="caution">
    <text evidence="2">The sequence shown here is derived from an EMBL/GenBank/DDBJ whole genome shotgun (WGS) entry which is preliminary data.</text>
</comment>
<evidence type="ECO:0000313" key="2">
    <source>
        <dbReference type="EMBL" id="KAF8475194.1"/>
    </source>
</evidence>
<proteinExistence type="predicted"/>
<keyword evidence="1" id="KW-0472">Membrane</keyword>
<dbReference type="AlphaFoldDB" id="A0A9P5MQ99"/>
<keyword evidence="3" id="KW-1185">Reference proteome</keyword>
<accession>A0A9P5MQ99</accession>
<dbReference type="EMBL" id="WHVB01000016">
    <property type="protein sequence ID" value="KAF8475194.1"/>
    <property type="molecule type" value="Genomic_DNA"/>
</dbReference>
<reference evidence="2" key="2">
    <citation type="journal article" date="2020" name="Nat. Commun.">
        <title>Large-scale genome sequencing of mycorrhizal fungi provides insights into the early evolution of symbiotic traits.</title>
        <authorList>
            <person name="Miyauchi S."/>
            <person name="Kiss E."/>
            <person name="Kuo A."/>
            <person name="Drula E."/>
            <person name="Kohler A."/>
            <person name="Sanchez-Garcia M."/>
            <person name="Morin E."/>
            <person name="Andreopoulos B."/>
            <person name="Barry K.W."/>
            <person name="Bonito G."/>
            <person name="Buee M."/>
            <person name="Carver A."/>
            <person name="Chen C."/>
            <person name="Cichocki N."/>
            <person name="Clum A."/>
            <person name="Culley D."/>
            <person name="Crous P.W."/>
            <person name="Fauchery L."/>
            <person name="Girlanda M."/>
            <person name="Hayes R.D."/>
            <person name="Keri Z."/>
            <person name="LaButti K."/>
            <person name="Lipzen A."/>
            <person name="Lombard V."/>
            <person name="Magnuson J."/>
            <person name="Maillard F."/>
            <person name="Murat C."/>
            <person name="Nolan M."/>
            <person name="Ohm R.A."/>
            <person name="Pangilinan J."/>
            <person name="Pereira M.F."/>
            <person name="Perotto S."/>
            <person name="Peter M."/>
            <person name="Pfister S."/>
            <person name="Riley R."/>
            <person name="Sitrit Y."/>
            <person name="Stielow J.B."/>
            <person name="Szollosi G."/>
            <person name="Zifcakova L."/>
            <person name="Stursova M."/>
            <person name="Spatafora J.W."/>
            <person name="Tedersoo L."/>
            <person name="Vaario L.M."/>
            <person name="Yamada A."/>
            <person name="Yan M."/>
            <person name="Wang P."/>
            <person name="Xu J."/>
            <person name="Bruns T."/>
            <person name="Baldrian P."/>
            <person name="Vilgalys R."/>
            <person name="Dunand C."/>
            <person name="Henrissat B."/>
            <person name="Grigoriev I.V."/>
            <person name="Hibbett D."/>
            <person name="Nagy L.G."/>
            <person name="Martin F.M."/>
        </authorList>
    </citation>
    <scope>NUCLEOTIDE SEQUENCE</scope>
    <source>
        <strain evidence="2">Prilba</strain>
    </source>
</reference>
<name>A0A9P5MQ99_9AGAM</name>
<keyword evidence="1" id="KW-1133">Transmembrane helix</keyword>
<reference evidence="2" key="1">
    <citation type="submission" date="2019-10" db="EMBL/GenBank/DDBJ databases">
        <authorList>
            <consortium name="DOE Joint Genome Institute"/>
            <person name="Kuo A."/>
            <person name="Miyauchi S."/>
            <person name="Kiss E."/>
            <person name="Drula E."/>
            <person name="Kohler A."/>
            <person name="Sanchez-Garcia M."/>
            <person name="Andreopoulos B."/>
            <person name="Barry K.W."/>
            <person name="Bonito G."/>
            <person name="Buee M."/>
            <person name="Carver A."/>
            <person name="Chen C."/>
            <person name="Cichocki N."/>
            <person name="Clum A."/>
            <person name="Culley D."/>
            <person name="Crous P.W."/>
            <person name="Fauchery L."/>
            <person name="Girlanda M."/>
            <person name="Hayes R."/>
            <person name="Keri Z."/>
            <person name="LaButti K."/>
            <person name="Lipzen A."/>
            <person name="Lombard V."/>
            <person name="Magnuson J."/>
            <person name="Maillard F."/>
            <person name="Morin E."/>
            <person name="Murat C."/>
            <person name="Nolan M."/>
            <person name="Ohm R."/>
            <person name="Pangilinan J."/>
            <person name="Pereira M."/>
            <person name="Perotto S."/>
            <person name="Peter M."/>
            <person name="Riley R."/>
            <person name="Sitrit Y."/>
            <person name="Stielow B."/>
            <person name="Szollosi G."/>
            <person name="Zifcakova L."/>
            <person name="Stursova M."/>
            <person name="Spatafora J.W."/>
            <person name="Tedersoo L."/>
            <person name="Vaario L.-M."/>
            <person name="Yamada A."/>
            <person name="Yan M."/>
            <person name="Wang P."/>
            <person name="Xu J."/>
            <person name="Bruns T."/>
            <person name="Baldrian P."/>
            <person name="Vilgalys R."/>
            <person name="Henrissat B."/>
            <person name="Grigoriev I.V."/>
            <person name="Hibbett D."/>
            <person name="Nagy L.G."/>
            <person name="Martin F.M."/>
        </authorList>
    </citation>
    <scope>NUCLEOTIDE SEQUENCE</scope>
    <source>
        <strain evidence="2">Prilba</strain>
    </source>
</reference>